<dbReference type="Proteomes" id="UP000005868">
    <property type="component" value="Chromosome"/>
</dbReference>
<evidence type="ECO:0000259" key="7">
    <source>
        <dbReference type="Pfam" id="PF00696"/>
    </source>
</evidence>
<dbReference type="EC" id="2.7.2.8" evidence="8"/>
<evidence type="ECO:0000256" key="1">
    <source>
        <dbReference type="ARBA" id="ARBA00022605"/>
    </source>
</evidence>
<keyword evidence="4 8" id="KW-0418">Kinase</keyword>
<keyword evidence="1" id="KW-0028">Amino-acid biosynthesis</keyword>
<dbReference type="PANTHER" id="PTHR23342:SF20">
    <property type="entry name" value="[LYSW]-AMINOADIPATE KINASE"/>
    <property type="match status" value="1"/>
</dbReference>
<dbReference type="NCBIfam" id="NF010659">
    <property type="entry name" value="PRK14058.1-1"/>
    <property type="match status" value="1"/>
</dbReference>
<comment type="pathway">
    <text evidence="6">Amino-acid biosynthesis.</text>
</comment>
<dbReference type="InterPro" id="IPR004662">
    <property type="entry name" value="AcgluKinase_fam"/>
</dbReference>
<sequence length="278" mass="29863">MLDGVVKIGGAKGNNHDNTLLDLAGRVKRGERWVLCHGVSGAMDALCSAAGLEPRYVVSPSGYRSRFVTDREMVLFEKASFSETAKICSFLGAMGVPTVPINPMNGTLVLGKVKDVIRALEGNRTILLRGNRSGKITRIDNDGIHAIIERGFLPVFPPLARDESVPRYINIDGDRLAGSIAASCNARTLVLLTNTPGLLENVDDPDSLIKDISLDEWHVAENAAKGNMKRKLLACKEALEGGLQEAVIADSRIELPITNAISGGGTHLWRAKSTEIAV</sequence>
<dbReference type="PRINTS" id="PR00474">
    <property type="entry name" value="GLU5KINASE"/>
</dbReference>
<evidence type="ECO:0000256" key="6">
    <source>
        <dbReference type="ARBA" id="ARBA00029440"/>
    </source>
</evidence>
<name>G7V707_THELD</name>
<dbReference type="Gene3D" id="3.40.1160.10">
    <property type="entry name" value="Acetylglutamate kinase-like"/>
    <property type="match status" value="1"/>
</dbReference>
<organism evidence="8 9">
    <name type="scientific">Thermovirga lienii (strain ATCC BAA-1197 / DSM 17291 / Cas60314)</name>
    <dbReference type="NCBI Taxonomy" id="580340"/>
    <lineage>
        <taxon>Bacteria</taxon>
        <taxon>Thermotogati</taxon>
        <taxon>Synergistota</taxon>
        <taxon>Synergistia</taxon>
        <taxon>Synergistales</taxon>
        <taxon>Thermovirgaceae</taxon>
        <taxon>Thermovirga</taxon>
    </lineage>
</organism>
<keyword evidence="3" id="KW-0547">Nucleotide-binding</keyword>
<dbReference type="PANTHER" id="PTHR23342">
    <property type="entry name" value="N-ACETYLGLUTAMATE SYNTHASE"/>
    <property type="match status" value="1"/>
</dbReference>
<proteinExistence type="predicted"/>
<dbReference type="PIRSF" id="PIRSF000728">
    <property type="entry name" value="NAGK"/>
    <property type="match status" value="1"/>
</dbReference>
<evidence type="ECO:0000256" key="5">
    <source>
        <dbReference type="ARBA" id="ARBA00022840"/>
    </source>
</evidence>
<dbReference type="AlphaFoldDB" id="G7V707"/>
<dbReference type="Pfam" id="PF00696">
    <property type="entry name" value="AA_kinase"/>
    <property type="match status" value="1"/>
</dbReference>
<dbReference type="GO" id="GO:0005524">
    <property type="term" value="F:ATP binding"/>
    <property type="evidence" value="ECO:0007669"/>
    <property type="project" value="UniProtKB-KW"/>
</dbReference>
<evidence type="ECO:0000256" key="3">
    <source>
        <dbReference type="ARBA" id="ARBA00022741"/>
    </source>
</evidence>
<dbReference type="EC" id="2.7.2.-" evidence="8"/>
<keyword evidence="5" id="KW-0067">ATP-binding</keyword>
<dbReference type="SUPFAM" id="SSF53633">
    <property type="entry name" value="Carbamate kinase-like"/>
    <property type="match status" value="1"/>
</dbReference>
<reference evidence="8 9" key="2">
    <citation type="journal article" date="2012" name="Stand. Genomic Sci.">
        <title>Genome sequence of the moderately thermophilic, amino-acid-degrading and sulfur-reducing bacterium Thermovirga lienii type strain (Cas60314(T)).</title>
        <authorList>
            <person name="Goker M."/>
            <person name="Saunders E."/>
            <person name="Lapidus A."/>
            <person name="Nolan M."/>
            <person name="Lucas S."/>
            <person name="Hammon N."/>
            <person name="Deshpande S."/>
            <person name="Cheng J.F."/>
            <person name="Han C."/>
            <person name="Tapia R."/>
            <person name="Goodwin L.A."/>
            <person name="Pitluck S."/>
            <person name="Liolios K."/>
            <person name="Mavromatis K."/>
            <person name="Pagani I."/>
            <person name="Ivanova N."/>
            <person name="Mikhailova N."/>
            <person name="Pati A."/>
            <person name="Chen A."/>
            <person name="Palaniappan K."/>
            <person name="Land M."/>
            <person name="Chang Y.J."/>
            <person name="Jeffries C.D."/>
            <person name="Brambilla E.M."/>
            <person name="Rohde M."/>
            <person name="Spring S."/>
            <person name="Detter J.C."/>
            <person name="Woyke T."/>
            <person name="Bristow J."/>
            <person name="Eisen J.A."/>
            <person name="Markowitz V."/>
            <person name="Hugenholtz P."/>
            <person name="Kyrpides N.C."/>
            <person name="Klenk H.P."/>
        </authorList>
    </citation>
    <scope>NUCLEOTIDE SEQUENCE [LARGE SCALE GENOMIC DNA]</scope>
    <source>
        <strain evidence="9">ATCC BAA-1197 / DSM 17291 / Cas60314</strain>
    </source>
</reference>
<dbReference type="STRING" id="580340.Tlie_1471"/>
<evidence type="ECO:0000313" key="8">
    <source>
        <dbReference type="EMBL" id="AER67196.1"/>
    </source>
</evidence>
<dbReference type="HOGENOM" id="CLU_053680_2_1_0"/>
<feature type="domain" description="Aspartate/glutamate/uridylate kinase" evidence="7">
    <location>
        <begin position="5"/>
        <end position="250"/>
    </location>
</feature>
<dbReference type="OrthoDB" id="2493at2"/>
<dbReference type="GO" id="GO:0006526">
    <property type="term" value="P:L-arginine biosynthetic process"/>
    <property type="evidence" value="ECO:0007669"/>
    <property type="project" value="TreeGrafter"/>
</dbReference>
<dbReference type="InterPro" id="IPR001048">
    <property type="entry name" value="Asp/Glu/Uridylate_kinase"/>
</dbReference>
<dbReference type="InterPro" id="IPR036393">
    <property type="entry name" value="AceGlu_kinase-like_sf"/>
</dbReference>
<reference evidence="9" key="1">
    <citation type="submission" date="2011-10" db="EMBL/GenBank/DDBJ databases">
        <title>The complete genome of chromosome of Thermovirga lienii DSM 17291.</title>
        <authorList>
            <consortium name="US DOE Joint Genome Institute (JGI-PGF)"/>
            <person name="Lucas S."/>
            <person name="Copeland A."/>
            <person name="Lapidus A."/>
            <person name="Glavina del Rio T."/>
            <person name="Dalin E."/>
            <person name="Tice H."/>
            <person name="Bruce D."/>
            <person name="Goodwin L."/>
            <person name="Pitluck S."/>
            <person name="Peters L."/>
            <person name="Mikhailova N."/>
            <person name="Saunders E."/>
            <person name="Kyrpides N."/>
            <person name="Mavromatis K."/>
            <person name="Ivanova N."/>
            <person name="Last F.I."/>
            <person name="Brettin T."/>
            <person name="Detter J.C."/>
            <person name="Han C."/>
            <person name="Larimer F."/>
            <person name="Land M."/>
            <person name="Hauser L."/>
            <person name="Markowitz V."/>
            <person name="Cheng J.-F."/>
            <person name="Hugenholtz P."/>
            <person name="Woyke T."/>
            <person name="Wu D."/>
            <person name="Spring S."/>
            <person name="Schroeder M."/>
            <person name="Brambilla E.-M."/>
            <person name="Klenk H.-P."/>
            <person name="Eisen J.A."/>
        </authorList>
    </citation>
    <scope>NUCLEOTIDE SEQUENCE [LARGE SCALE GENOMIC DNA]</scope>
    <source>
        <strain evidence="9">ATCC BAA-1197 / DSM 17291 / Cas60314</strain>
    </source>
</reference>
<dbReference type="KEGG" id="tli:Tlie_1471"/>
<dbReference type="GO" id="GO:0003991">
    <property type="term" value="F:acetylglutamate kinase activity"/>
    <property type="evidence" value="ECO:0007669"/>
    <property type="project" value="UniProtKB-EC"/>
</dbReference>
<evidence type="ECO:0000256" key="4">
    <source>
        <dbReference type="ARBA" id="ARBA00022777"/>
    </source>
</evidence>
<evidence type="ECO:0000256" key="2">
    <source>
        <dbReference type="ARBA" id="ARBA00022679"/>
    </source>
</evidence>
<dbReference type="GO" id="GO:0005737">
    <property type="term" value="C:cytoplasm"/>
    <property type="evidence" value="ECO:0007669"/>
    <property type="project" value="InterPro"/>
</dbReference>
<protein>
    <submittedName>
        <fullName evidence="8">N2-acetyl-L-aminoadipate kinase, N-acetylglutamate kinase</fullName>
        <ecNumber evidence="8">2.7.2.-</ecNumber>
        <ecNumber evidence="8">2.7.2.8</ecNumber>
    </submittedName>
</protein>
<dbReference type="eggNOG" id="COG0548">
    <property type="taxonomic scope" value="Bacteria"/>
</dbReference>
<keyword evidence="2 8" id="KW-0808">Transferase</keyword>
<accession>G7V707</accession>
<gene>
    <name evidence="8" type="ordered locus">Tlie_1471</name>
</gene>
<dbReference type="InterPro" id="IPR001057">
    <property type="entry name" value="Glu/AcGlu_kinase"/>
</dbReference>
<evidence type="ECO:0000313" key="9">
    <source>
        <dbReference type="Proteomes" id="UP000005868"/>
    </source>
</evidence>
<keyword evidence="9" id="KW-1185">Reference proteome</keyword>
<dbReference type="EMBL" id="CP003096">
    <property type="protein sequence ID" value="AER67196.1"/>
    <property type="molecule type" value="Genomic_DNA"/>
</dbReference>